<sequence length="208" mass="24364">MRRGLAYGRQFVAYQLEYNSKLRSLDMKEQLDKLNNDVSRSAPGSEQQNVEKGNNSVASIIKRKAVKYRERYHSIETSLNSILNVSFNFPDCQSKLFTNQEWLGLREKYRPVGYSTTEYGRARSILQLVFQAYRQIKTFGISWVEIYKEAKKLEKHYDPVFIPKGDIHITLHDTVSKEAPKVDFRVVKDKTKQRYYIEHDVTILEAAE</sequence>
<evidence type="ECO:0000256" key="1">
    <source>
        <dbReference type="SAM" id="MobiDB-lite"/>
    </source>
</evidence>
<reference evidence="2 3" key="1">
    <citation type="journal article" date="2018" name="G3 (Bethesda)">
        <title>Phylogenetic and Phylogenomic Definition of Rhizopus Species.</title>
        <authorList>
            <person name="Gryganskyi A.P."/>
            <person name="Golan J."/>
            <person name="Dolatabadi S."/>
            <person name="Mondo S."/>
            <person name="Robb S."/>
            <person name="Idnurm A."/>
            <person name="Muszewska A."/>
            <person name="Steczkiewicz K."/>
            <person name="Masonjones S."/>
            <person name="Liao H.L."/>
            <person name="Gajdeczka M.T."/>
            <person name="Anike F."/>
            <person name="Vuek A."/>
            <person name="Anishchenko I.M."/>
            <person name="Voigt K."/>
            <person name="de Hoog G.S."/>
            <person name="Smith M.E."/>
            <person name="Heitman J."/>
            <person name="Vilgalys R."/>
            <person name="Stajich J.E."/>
        </authorList>
    </citation>
    <scope>NUCLEOTIDE SEQUENCE [LARGE SCALE GENOMIC DNA]</scope>
    <source>
        <strain evidence="2 3">LSU 92-RS-03</strain>
    </source>
</reference>
<feature type="region of interest" description="Disordered" evidence="1">
    <location>
        <begin position="36"/>
        <end position="55"/>
    </location>
</feature>
<dbReference type="OrthoDB" id="2234393at2759"/>
<organism evidence="2 3">
    <name type="scientific">Rhizopus stolonifer</name>
    <name type="common">Rhizopus nigricans</name>
    <dbReference type="NCBI Taxonomy" id="4846"/>
    <lineage>
        <taxon>Eukaryota</taxon>
        <taxon>Fungi</taxon>
        <taxon>Fungi incertae sedis</taxon>
        <taxon>Mucoromycota</taxon>
        <taxon>Mucoromycotina</taxon>
        <taxon>Mucoromycetes</taxon>
        <taxon>Mucorales</taxon>
        <taxon>Mucorineae</taxon>
        <taxon>Rhizopodaceae</taxon>
        <taxon>Rhizopus</taxon>
    </lineage>
</organism>
<dbReference type="AlphaFoldDB" id="A0A367KUD4"/>
<protein>
    <submittedName>
        <fullName evidence="2">Uncharacterized protein</fullName>
    </submittedName>
</protein>
<proteinExistence type="predicted"/>
<accession>A0A367KUD4</accession>
<evidence type="ECO:0000313" key="3">
    <source>
        <dbReference type="Proteomes" id="UP000253551"/>
    </source>
</evidence>
<gene>
    <name evidence="2" type="ORF">CU098_012743</name>
</gene>
<keyword evidence="3" id="KW-1185">Reference proteome</keyword>
<dbReference type="Proteomes" id="UP000253551">
    <property type="component" value="Unassembled WGS sequence"/>
</dbReference>
<dbReference type="EMBL" id="PJQM01000308">
    <property type="protein sequence ID" value="RCI05767.1"/>
    <property type="molecule type" value="Genomic_DNA"/>
</dbReference>
<name>A0A367KUD4_RHIST</name>
<comment type="caution">
    <text evidence="2">The sequence shown here is derived from an EMBL/GenBank/DDBJ whole genome shotgun (WGS) entry which is preliminary data.</text>
</comment>
<evidence type="ECO:0000313" key="2">
    <source>
        <dbReference type="EMBL" id="RCI05767.1"/>
    </source>
</evidence>